<dbReference type="InterPro" id="IPR003386">
    <property type="entry name" value="LACT/PDAT_acylTrfase"/>
</dbReference>
<dbReference type="PhylomeDB" id="A0A060TAX1"/>
<name>A0A060TAX1_BLAAD</name>
<keyword evidence="2" id="KW-0472">Membrane</keyword>
<feature type="compositionally biased region" description="Basic residues" evidence="1">
    <location>
        <begin position="58"/>
        <end position="67"/>
    </location>
</feature>
<dbReference type="Pfam" id="PF02450">
    <property type="entry name" value="LCAT"/>
    <property type="match status" value="1"/>
</dbReference>
<proteinExistence type="predicted"/>
<organism evidence="3">
    <name type="scientific">Blastobotrys adeninivorans</name>
    <name type="common">Yeast</name>
    <name type="synonym">Arxula adeninivorans</name>
    <dbReference type="NCBI Taxonomy" id="409370"/>
    <lineage>
        <taxon>Eukaryota</taxon>
        <taxon>Fungi</taxon>
        <taxon>Dikarya</taxon>
        <taxon>Ascomycota</taxon>
        <taxon>Saccharomycotina</taxon>
        <taxon>Dipodascomycetes</taxon>
        <taxon>Dipodascales</taxon>
        <taxon>Trichomonascaceae</taxon>
        <taxon>Blastobotrys</taxon>
    </lineage>
</organism>
<reference evidence="3" key="2">
    <citation type="submission" date="2014-06" db="EMBL/GenBank/DDBJ databases">
        <title>The complete genome of Blastobotrys (Arxula) adeninivorans LS3 - a yeast of biotechnological interest.</title>
        <authorList>
            <person name="Kunze G."/>
            <person name="Gaillardin C."/>
            <person name="Czernicka M."/>
            <person name="Durrens P."/>
            <person name="Martin T."/>
            <person name="Boer E."/>
            <person name="Gabaldon T."/>
            <person name="Cruz J."/>
            <person name="Talla E."/>
            <person name="Marck C."/>
            <person name="Goffeau A."/>
            <person name="Barbe V."/>
            <person name="Baret P."/>
            <person name="Baronian K."/>
            <person name="Beier S."/>
            <person name="Bleykasten C."/>
            <person name="Bode R."/>
            <person name="Casaregola S."/>
            <person name="Despons L."/>
            <person name="Fairhead C."/>
            <person name="Giersberg M."/>
            <person name="Gierski P."/>
            <person name="Hahnel U."/>
            <person name="Hartmann A."/>
            <person name="Jankowska D."/>
            <person name="Jubin C."/>
            <person name="Jung P."/>
            <person name="Lafontaine I."/>
            <person name="Leh-Louis V."/>
            <person name="Lemaire M."/>
            <person name="Marcet-Houben M."/>
            <person name="Mascher M."/>
            <person name="Morel G."/>
            <person name="Richard G.-F."/>
            <person name="Riechen J."/>
            <person name="Sacerdot C."/>
            <person name="Sarkar A."/>
            <person name="Savel G."/>
            <person name="Schacherer J."/>
            <person name="Sherman D."/>
            <person name="Straub M.-L."/>
            <person name="Stein N."/>
            <person name="Thierry A."/>
            <person name="Trautwein-Schult A."/>
            <person name="Westhof E."/>
            <person name="Worch S."/>
            <person name="Dujon B."/>
            <person name="Souciet J.-L."/>
            <person name="Wincker P."/>
            <person name="Scholz U."/>
            <person name="Neuveglise N."/>
        </authorList>
    </citation>
    <scope>NUCLEOTIDE SEQUENCE</scope>
    <source>
        <strain evidence="3">LS3</strain>
    </source>
</reference>
<accession>A0A060TAX1</accession>
<dbReference type="EC" id="2.3.1.158" evidence="3"/>
<evidence type="ECO:0000256" key="2">
    <source>
        <dbReference type="SAM" id="Phobius"/>
    </source>
</evidence>
<dbReference type="SUPFAM" id="SSF53474">
    <property type="entry name" value="alpha/beta-Hydrolases"/>
    <property type="match status" value="1"/>
</dbReference>
<keyword evidence="2" id="KW-0812">Transmembrane</keyword>
<reference evidence="3" key="1">
    <citation type="submission" date="2014-02" db="EMBL/GenBank/DDBJ databases">
        <authorList>
            <person name="Genoscope - CEA"/>
        </authorList>
    </citation>
    <scope>NUCLEOTIDE SEQUENCE</scope>
    <source>
        <strain evidence="3">LS3</strain>
    </source>
</reference>
<dbReference type="Gene3D" id="3.40.50.1820">
    <property type="entry name" value="alpha/beta hydrolase"/>
    <property type="match status" value="1"/>
</dbReference>
<keyword evidence="3" id="KW-0012">Acyltransferase</keyword>
<sequence>MPVKRRSNLQQQEADSDSSSDSSSVSSSAASSSVDLATGSSSQIEDRFPKKTVNTSKRSSHHRKKKGDGRDSGDKWRLAYSKRLVFIIGIIFGLGIAWYSAPKEFVSLDRLSELSLDGLLDEFRDMLPKGIMREAHDLDKKTYALSDSFAVGNHLREEGYGVKHPVVLIPGVISTGLESWGLEGTEECPSQPHFRKRLWGSLYMLRTMLLDKHCWLKHIMLDPSTGLDPPGYKIRAALGMESADFFVPGYWLWNKILENLAAMGYDSNNMLVASYDWRLSYPDLERRDNYFSRLKNSIEHSVHSTGEKVALVGHSMGTQVIFYFLKWVEAKGYGDGGDQWVNDHIASLVDISGSTLGTPKAIVSLLSGEMKDTVQLNALAVYGLEKFFSRRERADMLRSFGGIASMLPKGGEAVWGNLTFAPDDPPITPAIQEGEEESEEELVESEPERLSFGNFIRFRNPLSHLSSKNLTIPASIDYLFEQAPEWFKNRTLNHYSYGLARTRNEVKANNDDPSKWSNPLEVALPNAPDMEIYCFYGVGKPTERSYYYQEEVDKDLVNLNISISQNDPEAVIMGEGDGTISLNTHTMCHRWKDANSKFNPGGSTVKVVEMLHQPATLDIRGGAKTAEHVDILGRTELNELVLRVAAGRGDEIEERIVSNIENWVWDIDLGDN</sequence>
<dbReference type="GO" id="GO:0046027">
    <property type="term" value="F:phospholipid:diacylglycerol acyltransferase activity"/>
    <property type="evidence" value="ECO:0007669"/>
    <property type="project" value="UniProtKB-EC"/>
</dbReference>
<dbReference type="AlphaFoldDB" id="A0A060TAX1"/>
<dbReference type="EMBL" id="HG937694">
    <property type="protein sequence ID" value="CDP37954.1"/>
    <property type="molecule type" value="Genomic_DNA"/>
</dbReference>
<dbReference type="InterPro" id="IPR029058">
    <property type="entry name" value="AB_hydrolase_fold"/>
</dbReference>
<feature type="region of interest" description="Disordered" evidence="1">
    <location>
        <begin position="1"/>
        <end position="73"/>
    </location>
</feature>
<keyword evidence="3" id="KW-0808">Transferase</keyword>
<keyword evidence="2" id="KW-1133">Transmembrane helix</keyword>
<evidence type="ECO:0000313" key="3">
    <source>
        <dbReference type="EMBL" id="CDP37954.1"/>
    </source>
</evidence>
<dbReference type="PANTHER" id="PTHR11440">
    <property type="entry name" value="LECITHIN-CHOLESTEROL ACYLTRANSFERASE-RELATED"/>
    <property type="match status" value="1"/>
</dbReference>
<protein>
    <submittedName>
        <fullName evidence="3">ARAD1D23518p</fullName>
        <ecNumber evidence="3">2.3.1.158</ecNumber>
    </submittedName>
</protein>
<feature type="transmembrane region" description="Helical" evidence="2">
    <location>
        <begin position="84"/>
        <end position="101"/>
    </location>
</feature>
<gene>
    <name evidence="3" type="ORF">GNLVRS02_ARAD1D23518g</name>
</gene>
<feature type="compositionally biased region" description="Low complexity" evidence="1">
    <location>
        <begin position="17"/>
        <end position="35"/>
    </location>
</feature>
<evidence type="ECO:0000256" key="1">
    <source>
        <dbReference type="SAM" id="MobiDB-lite"/>
    </source>
</evidence>
<dbReference type="GO" id="GO:0006629">
    <property type="term" value="P:lipid metabolic process"/>
    <property type="evidence" value="ECO:0007669"/>
    <property type="project" value="InterPro"/>
</dbReference>
<dbReference type="GO" id="GO:0008374">
    <property type="term" value="F:O-acyltransferase activity"/>
    <property type="evidence" value="ECO:0007669"/>
    <property type="project" value="InterPro"/>
</dbReference>